<accession>A0A8H3NVR4</accession>
<sequence>MFNLVIELRSPSMVMIQTLGLVVDDVPVTYMRLGGAQGRESRAWSSFRYFSTRFAFAPLGSGLDSVGVTLDRLNFRAGDGGLLALGDGAKGIGVALFVGVLSKSVPSNRLQA</sequence>
<gene>
    <name evidence="1" type="ORF">IFM46972_06186</name>
</gene>
<evidence type="ECO:0000313" key="1">
    <source>
        <dbReference type="EMBL" id="GFF40366.1"/>
    </source>
</evidence>
<organism evidence="1 2">
    <name type="scientific">Aspergillus udagawae</name>
    <dbReference type="NCBI Taxonomy" id="91492"/>
    <lineage>
        <taxon>Eukaryota</taxon>
        <taxon>Fungi</taxon>
        <taxon>Dikarya</taxon>
        <taxon>Ascomycota</taxon>
        <taxon>Pezizomycotina</taxon>
        <taxon>Eurotiomycetes</taxon>
        <taxon>Eurotiomycetidae</taxon>
        <taxon>Eurotiales</taxon>
        <taxon>Aspergillaceae</taxon>
        <taxon>Aspergillus</taxon>
        <taxon>Aspergillus subgen. Fumigati</taxon>
    </lineage>
</organism>
<proteinExistence type="predicted"/>
<evidence type="ECO:0000313" key="2">
    <source>
        <dbReference type="Proteomes" id="UP000465221"/>
    </source>
</evidence>
<dbReference type="AlphaFoldDB" id="A0A8H3NVR4"/>
<comment type="caution">
    <text evidence="1">The sequence shown here is derived from an EMBL/GenBank/DDBJ whole genome shotgun (WGS) entry which is preliminary data.</text>
</comment>
<name>A0A8H3NVR4_9EURO</name>
<dbReference type="Proteomes" id="UP000465221">
    <property type="component" value="Unassembled WGS sequence"/>
</dbReference>
<reference evidence="1 2" key="1">
    <citation type="submission" date="2020-01" db="EMBL/GenBank/DDBJ databases">
        <title>Draft genome sequence of Aspergillus udagawae IFM 46972.</title>
        <authorList>
            <person name="Takahashi H."/>
            <person name="Yaguchi T."/>
        </authorList>
    </citation>
    <scope>NUCLEOTIDE SEQUENCE [LARGE SCALE GENOMIC DNA]</scope>
    <source>
        <strain evidence="1 2">IFM 46972</strain>
    </source>
</reference>
<dbReference type="EMBL" id="BLKC01000041">
    <property type="protein sequence ID" value="GFF40366.1"/>
    <property type="molecule type" value="Genomic_DNA"/>
</dbReference>
<protein>
    <submittedName>
        <fullName evidence="1">Uncharacterized protein</fullName>
    </submittedName>
</protein>